<feature type="domain" description="ABC transporter" evidence="11">
    <location>
        <begin position="268"/>
        <end position="501"/>
    </location>
</feature>
<keyword evidence="3" id="KW-0813">Transport</keyword>
<keyword evidence="8 10" id="KW-0472">Membrane</keyword>
<feature type="transmembrane region" description="Helical" evidence="10">
    <location>
        <begin position="644"/>
        <end position="662"/>
    </location>
</feature>
<accession>A0ABX7Y560</accession>
<dbReference type="NCBIfam" id="NF010167">
    <property type="entry name" value="PRK13648.1"/>
    <property type="match status" value="2"/>
</dbReference>
<keyword evidence="13" id="KW-1185">Reference proteome</keyword>
<evidence type="ECO:0000256" key="10">
    <source>
        <dbReference type="SAM" id="Phobius"/>
    </source>
</evidence>
<dbReference type="GO" id="GO:0005524">
    <property type="term" value="F:ATP binding"/>
    <property type="evidence" value="ECO:0007669"/>
    <property type="project" value="UniProtKB-KW"/>
</dbReference>
<evidence type="ECO:0000256" key="3">
    <source>
        <dbReference type="ARBA" id="ARBA00022448"/>
    </source>
</evidence>
<evidence type="ECO:0000259" key="11">
    <source>
        <dbReference type="PROSITE" id="PS50893"/>
    </source>
</evidence>
<dbReference type="SMART" id="SM00382">
    <property type="entry name" value="AAA"/>
    <property type="match status" value="2"/>
</dbReference>
<evidence type="ECO:0000256" key="5">
    <source>
        <dbReference type="ARBA" id="ARBA00022741"/>
    </source>
</evidence>
<keyword evidence="6 12" id="KW-0067">ATP-binding</keyword>
<feature type="compositionally biased region" description="Low complexity" evidence="9">
    <location>
        <begin position="517"/>
        <end position="526"/>
    </location>
</feature>
<dbReference type="Pfam" id="PF02361">
    <property type="entry name" value="CbiQ"/>
    <property type="match status" value="1"/>
</dbReference>
<dbReference type="EMBL" id="CP072384">
    <property type="protein sequence ID" value="QUC08206.1"/>
    <property type="molecule type" value="Genomic_DNA"/>
</dbReference>
<sequence length="787" mass="82246">MIEARRFGFSHRGTGRRQLQDVTCEIPAGSRVAVMGATGAGKSTLAMALNGLVPHHHPGDLYGQLRVAGMATHEASLPQLVRVAGLVSQDPQAQVMERLVLDDAAAGPANLGLPRDEVISRARRALAAVGLADLACRETTTLSGGQLQRLAIAGVLAMEPQLLVLDEPASALDPEGAAAVRSIIRTLSDAGNTIVLVEHDPDAVATWADLLLVLAGGRVSYFGPPGPFLRDAERMAAAGLRPAAGPRPRSPQAPRSTPPQASTRTPVLETIALTHRYPSGALALDSVDLAIYRGEFVALLGGNGAGKSTLARHFTGLLSPTSGMVRVSGSDAGGRDAGDLAGEVGFVFQNPDHQIFANTVFDEAAFGLRNTNVSQEQVAERVGRVLGQVGLGDAAGTHPLRLSRAERQRLAVASVLVRAPGILILDEPTTGQDWRDTQALMELVSGLHRAGATVVLITHDLQLAARYATRAVVLDEGRLALDIPMTRLFDDEARLAELHLASTGKPGSQAPDPGEPPKTTGEPTRPQGQASLLSRADVRSKLLALAAVVAATLLALDPLANLVLAAVTAGALVSSGGSSVGGGSGTDGLRRLRGLLAPLLPVLFLVFAFAVLAPPPGADPDVVTRLWPGALPVTAGGLRHAANLVLRLVAMVCGSAAVLASTPTEQFTTLMRTLRLPNALVFMCTTALRFVPTLRQRARQITDAQQVRGARISSGGLVRRIKAHATVMIPLLTSGIRMSEDLAAAMVSRGYGITRHPTRLHDLSWSWRDTLLAAAAIALLAVPLVTG</sequence>
<protein>
    <submittedName>
        <fullName evidence="12">ATP-binding cassette domain-containing protein</fullName>
    </submittedName>
</protein>
<organism evidence="12 13">
    <name type="scientific">Arachnia rubra</name>
    <dbReference type="NCBI Taxonomy" id="1547448"/>
    <lineage>
        <taxon>Bacteria</taxon>
        <taxon>Bacillati</taxon>
        <taxon>Actinomycetota</taxon>
        <taxon>Actinomycetes</taxon>
        <taxon>Propionibacteriales</taxon>
        <taxon>Propionibacteriaceae</taxon>
        <taxon>Arachnia</taxon>
    </lineage>
</organism>
<reference evidence="12 13" key="1">
    <citation type="submission" date="2021-03" db="EMBL/GenBank/DDBJ databases">
        <title>Human Oral Microbial Genomes.</title>
        <authorList>
            <person name="Johnston C.D."/>
            <person name="Chen T."/>
            <person name="Dewhirst F.E."/>
        </authorList>
    </citation>
    <scope>NUCLEOTIDE SEQUENCE [LARGE SCALE GENOMIC DNA]</scope>
    <source>
        <strain evidence="12 13">DSMZ 100122</strain>
    </source>
</reference>
<keyword evidence="5" id="KW-0547">Nucleotide-binding</keyword>
<gene>
    <name evidence="12" type="ORF">J5A65_00135</name>
</gene>
<feature type="transmembrane region" description="Helical" evidence="10">
    <location>
        <begin position="592"/>
        <end position="612"/>
    </location>
</feature>
<keyword evidence="4 10" id="KW-0812">Transmembrane</keyword>
<evidence type="ECO:0000256" key="7">
    <source>
        <dbReference type="ARBA" id="ARBA00022989"/>
    </source>
</evidence>
<dbReference type="Proteomes" id="UP000678513">
    <property type="component" value="Chromosome"/>
</dbReference>
<feature type="transmembrane region" description="Helical" evidence="10">
    <location>
        <begin position="765"/>
        <end position="785"/>
    </location>
</feature>
<comment type="similarity">
    <text evidence="2">Belongs to the ABC transporter superfamily.</text>
</comment>
<dbReference type="Gene3D" id="3.40.50.300">
    <property type="entry name" value="P-loop containing nucleotide triphosphate hydrolases"/>
    <property type="match status" value="2"/>
</dbReference>
<evidence type="ECO:0000256" key="4">
    <source>
        <dbReference type="ARBA" id="ARBA00022692"/>
    </source>
</evidence>
<evidence type="ECO:0000256" key="9">
    <source>
        <dbReference type="SAM" id="MobiDB-lite"/>
    </source>
</evidence>
<dbReference type="InterPro" id="IPR017871">
    <property type="entry name" value="ABC_transporter-like_CS"/>
</dbReference>
<proteinExistence type="inferred from homology"/>
<evidence type="ECO:0000313" key="12">
    <source>
        <dbReference type="EMBL" id="QUC08206.1"/>
    </source>
</evidence>
<evidence type="ECO:0000256" key="1">
    <source>
        <dbReference type="ARBA" id="ARBA00004141"/>
    </source>
</evidence>
<dbReference type="PANTHER" id="PTHR43553:SF21">
    <property type="entry name" value="ABC TRANSPORTER ATP-BINDING PROTEIN MA_1418-RELATED"/>
    <property type="match status" value="1"/>
</dbReference>
<dbReference type="RefSeq" id="WP_212323817.1">
    <property type="nucleotide sequence ID" value="NZ_AP024463.1"/>
</dbReference>
<feature type="region of interest" description="Disordered" evidence="9">
    <location>
        <begin position="502"/>
        <end position="531"/>
    </location>
</feature>
<dbReference type="SUPFAM" id="SSF52540">
    <property type="entry name" value="P-loop containing nucleoside triphosphate hydrolases"/>
    <property type="match status" value="2"/>
</dbReference>
<evidence type="ECO:0000256" key="6">
    <source>
        <dbReference type="ARBA" id="ARBA00022840"/>
    </source>
</evidence>
<dbReference type="Pfam" id="PF00005">
    <property type="entry name" value="ABC_tran"/>
    <property type="match status" value="2"/>
</dbReference>
<dbReference type="CDD" id="cd16914">
    <property type="entry name" value="EcfT"/>
    <property type="match status" value="1"/>
</dbReference>
<dbReference type="CDD" id="cd03225">
    <property type="entry name" value="ABC_cobalt_CbiO_domain1"/>
    <property type="match status" value="2"/>
</dbReference>
<feature type="domain" description="ABC transporter" evidence="11">
    <location>
        <begin position="2"/>
        <end position="241"/>
    </location>
</feature>
<dbReference type="InterPro" id="IPR003593">
    <property type="entry name" value="AAA+_ATPase"/>
</dbReference>
<dbReference type="PANTHER" id="PTHR43553">
    <property type="entry name" value="HEAVY METAL TRANSPORTER"/>
    <property type="match status" value="1"/>
</dbReference>
<dbReference type="InterPro" id="IPR050095">
    <property type="entry name" value="ECF_ABC_transporter_ATP-bd"/>
</dbReference>
<feature type="region of interest" description="Disordered" evidence="9">
    <location>
        <begin position="241"/>
        <end position="265"/>
    </location>
</feature>
<dbReference type="PROSITE" id="PS50893">
    <property type="entry name" value="ABC_TRANSPORTER_2"/>
    <property type="match status" value="2"/>
</dbReference>
<evidence type="ECO:0000313" key="13">
    <source>
        <dbReference type="Proteomes" id="UP000678513"/>
    </source>
</evidence>
<dbReference type="PROSITE" id="PS00211">
    <property type="entry name" value="ABC_TRANSPORTER_1"/>
    <property type="match status" value="1"/>
</dbReference>
<evidence type="ECO:0000256" key="2">
    <source>
        <dbReference type="ARBA" id="ARBA00005417"/>
    </source>
</evidence>
<keyword evidence="7 10" id="KW-1133">Transmembrane helix</keyword>
<dbReference type="InterPro" id="IPR003439">
    <property type="entry name" value="ABC_transporter-like_ATP-bd"/>
</dbReference>
<dbReference type="InterPro" id="IPR015856">
    <property type="entry name" value="ABC_transpr_CbiO/EcfA_su"/>
</dbReference>
<name>A0ABX7Y560_9ACTN</name>
<feature type="compositionally biased region" description="Low complexity" evidence="9">
    <location>
        <begin position="241"/>
        <end position="261"/>
    </location>
</feature>
<comment type="subcellular location">
    <subcellularLocation>
        <location evidence="1">Membrane</location>
        <topology evidence="1">Multi-pass membrane protein</topology>
    </subcellularLocation>
</comment>
<evidence type="ECO:0000256" key="8">
    <source>
        <dbReference type="ARBA" id="ARBA00023136"/>
    </source>
</evidence>
<dbReference type="InterPro" id="IPR003339">
    <property type="entry name" value="ABC/ECF_trnsptr_transmembrane"/>
</dbReference>
<dbReference type="InterPro" id="IPR027417">
    <property type="entry name" value="P-loop_NTPase"/>
</dbReference>